<dbReference type="CDD" id="cd06261">
    <property type="entry name" value="TM_PBP2"/>
    <property type="match status" value="1"/>
</dbReference>
<keyword evidence="2 7" id="KW-0813">Transport</keyword>
<feature type="transmembrane region" description="Helical" evidence="7">
    <location>
        <begin position="91"/>
        <end position="115"/>
    </location>
</feature>
<feature type="transmembrane region" description="Helical" evidence="7">
    <location>
        <begin position="28"/>
        <end position="50"/>
    </location>
</feature>
<evidence type="ECO:0000256" key="2">
    <source>
        <dbReference type="ARBA" id="ARBA00022448"/>
    </source>
</evidence>
<keyword evidence="10" id="KW-1185">Reference proteome</keyword>
<comment type="similarity">
    <text evidence="7">Belongs to the binding-protein-dependent transport system permease family.</text>
</comment>
<accession>A0ABS4NZX1</accession>
<dbReference type="EMBL" id="JAGGLV010000029">
    <property type="protein sequence ID" value="MBP2115607.1"/>
    <property type="molecule type" value="Genomic_DNA"/>
</dbReference>
<evidence type="ECO:0000259" key="8">
    <source>
        <dbReference type="PROSITE" id="PS50928"/>
    </source>
</evidence>
<evidence type="ECO:0000256" key="7">
    <source>
        <dbReference type="RuleBase" id="RU363032"/>
    </source>
</evidence>
<dbReference type="InterPro" id="IPR035906">
    <property type="entry name" value="MetI-like_sf"/>
</dbReference>
<feature type="transmembrane region" description="Helical" evidence="7">
    <location>
        <begin position="127"/>
        <end position="147"/>
    </location>
</feature>
<keyword evidence="3" id="KW-1003">Cell membrane</keyword>
<reference evidence="9 10" key="1">
    <citation type="submission" date="2021-03" db="EMBL/GenBank/DDBJ databases">
        <title>Genomic Encyclopedia of Type Strains, Phase IV (KMG-IV): sequencing the most valuable type-strain genomes for metagenomic binning, comparative biology and taxonomic classification.</title>
        <authorList>
            <person name="Goeker M."/>
        </authorList>
    </citation>
    <scope>NUCLEOTIDE SEQUENCE [LARGE SCALE GENOMIC DNA]</scope>
    <source>
        <strain evidence="9 10">DSM 101953</strain>
    </source>
</reference>
<name>A0ABS4NZX1_9BACL</name>
<feature type="transmembrane region" description="Helical" evidence="7">
    <location>
        <begin position="222"/>
        <end position="247"/>
    </location>
</feature>
<dbReference type="InterPro" id="IPR050809">
    <property type="entry name" value="UgpAE/MalFG_permease"/>
</dbReference>
<proteinExistence type="inferred from homology"/>
<dbReference type="SUPFAM" id="SSF161098">
    <property type="entry name" value="MetI-like"/>
    <property type="match status" value="1"/>
</dbReference>
<dbReference type="InterPro" id="IPR000515">
    <property type="entry name" value="MetI-like"/>
</dbReference>
<gene>
    <name evidence="9" type="ORF">J2Z70_005805</name>
</gene>
<dbReference type="Gene3D" id="1.10.3720.10">
    <property type="entry name" value="MetI-like"/>
    <property type="match status" value="1"/>
</dbReference>
<dbReference type="Pfam" id="PF00528">
    <property type="entry name" value="BPD_transp_1"/>
    <property type="match status" value="1"/>
</dbReference>
<evidence type="ECO:0000256" key="3">
    <source>
        <dbReference type="ARBA" id="ARBA00022475"/>
    </source>
</evidence>
<comment type="subcellular location">
    <subcellularLocation>
        <location evidence="1 7">Cell membrane</location>
        <topology evidence="1 7">Multi-pass membrane protein</topology>
    </subcellularLocation>
</comment>
<evidence type="ECO:0000256" key="5">
    <source>
        <dbReference type="ARBA" id="ARBA00022989"/>
    </source>
</evidence>
<keyword evidence="6 7" id="KW-0472">Membrane</keyword>
<keyword evidence="4 7" id="KW-0812">Transmembrane</keyword>
<dbReference type="RefSeq" id="WP_209878748.1">
    <property type="nucleotide sequence ID" value="NZ_JAGGLV010000029.1"/>
</dbReference>
<feature type="transmembrane region" description="Helical" evidence="7">
    <location>
        <begin position="283"/>
        <end position="308"/>
    </location>
</feature>
<evidence type="ECO:0000256" key="1">
    <source>
        <dbReference type="ARBA" id="ARBA00004651"/>
    </source>
</evidence>
<evidence type="ECO:0000313" key="9">
    <source>
        <dbReference type="EMBL" id="MBP2115607.1"/>
    </source>
</evidence>
<feature type="transmembrane region" description="Helical" evidence="7">
    <location>
        <begin position="178"/>
        <end position="201"/>
    </location>
</feature>
<dbReference type="PANTHER" id="PTHR43227:SF11">
    <property type="entry name" value="BLL4140 PROTEIN"/>
    <property type="match status" value="1"/>
</dbReference>
<dbReference type="Proteomes" id="UP000773462">
    <property type="component" value="Unassembled WGS sequence"/>
</dbReference>
<keyword evidence="5 7" id="KW-1133">Transmembrane helix</keyword>
<dbReference type="PROSITE" id="PS50928">
    <property type="entry name" value="ABC_TM1"/>
    <property type="match status" value="1"/>
</dbReference>
<feature type="domain" description="ABC transmembrane type-1" evidence="8">
    <location>
        <begin position="87"/>
        <end position="304"/>
    </location>
</feature>
<organism evidence="9 10">
    <name type="scientific">Paenibacillus silagei</name>
    <dbReference type="NCBI Taxonomy" id="1670801"/>
    <lineage>
        <taxon>Bacteria</taxon>
        <taxon>Bacillati</taxon>
        <taxon>Bacillota</taxon>
        <taxon>Bacilli</taxon>
        <taxon>Bacillales</taxon>
        <taxon>Paenibacillaceae</taxon>
        <taxon>Paenibacillus</taxon>
    </lineage>
</organism>
<evidence type="ECO:0000256" key="4">
    <source>
        <dbReference type="ARBA" id="ARBA00022692"/>
    </source>
</evidence>
<sequence length="317" mass="35577">MKPAQTTVPHQTLRENGWLRKQAGHYQLWLMVLPAVIYIAIFCYGPMYGIQLAFREFDFSKGLTGGEWAGFKYFEQYFNSPMFWPTLRNTFIIAFFSILLGFPMPILLALVVNSIRSNRRKRILQTTVYMPYFISTVVLVALLQIMLSPTTGLIDGFLKALHLIPADTNLIGDPGAFVPVYVISAIWQACGWNSIIFIAALSSVDAQQYDAARIDGANRWQTVWHVELPAILPTIIILLIMNMGSILSVGFEKTFLMQNSLNKPVSEVISTYVFNVGVKSNQFSFGSAVGLFNTLINFTFLMLANALAKKTSKISLM</sequence>
<evidence type="ECO:0000256" key="6">
    <source>
        <dbReference type="ARBA" id="ARBA00023136"/>
    </source>
</evidence>
<comment type="caution">
    <text evidence="9">The sequence shown here is derived from an EMBL/GenBank/DDBJ whole genome shotgun (WGS) entry which is preliminary data.</text>
</comment>
<dbReference type="PANTHER" id="PTHR43227">
    <property type="entry name" value="BLL4140 PROTEIN"/>
    <property type="match status" value="1"/>
</dbReference>
<evidence type="ECO:0000313" key="10">
    <source>
        <dbReference type="Proteomes" id="UP000773462"/>
    </source>
</evidence>
<protein>
    <submittedName>
        <fullName evidence="9">Aldouronate transport system permease protein</fullName>
    </submittedName>
</protein>